<comment type="subcellular location">
    <subcellularLocation>
        <location evidence="1">Membrane</location>
        <topology evidence="1">Multi-pass membrane protein</topology>
    </subcellularLocation>
</comment>
<dbReference type="AlphaFoldDB" id="L1IWR4"/>
<proteinExistence type="predicted"/>
<dbReference type="OrthoDB" id="2148490at2759"/>
<dbReference type="KEGG" id="gtt:GUITHDRAFT_142560"/>
<dbReference type="EMBL" id="JH993029">
    <property type="protein sequence ID" value="EKX40686.1"/>
    <property type="molecule type" value="Genomic_DNA"/>
</dbReference>
<reference evidence="6 8" key="1">
    <citation type="journal article" date="2012" name="Nature">
        <title>Algal genomes reveal evolutionary mosaicism and the fate of nucleomorphs.</title>
        <authorList>
            <consortium name="DOE Joint Genome Institute"/>
            <person name="Curtis B.A."/>
            <person name="Tanifuji G."/>
            <person name="Burki F."/>
            <person name="Gruber A."/>
            <person name="Irimia M."/>
            <person name="Maruyama S."/>
            <person name="Arias M.C."/>
            <person name="Ball S.G."/>
            <person name="Gile G.H."/>
            <person name="Hirakawa Y."/>
            <person name="Hopkins J.F."/>
            <person name="Kuo A."/>
            <person name="Rensing S.A."/>
            <person name="Schmutz J."/>
            <person name="Symeonidi A."/>
            <person name="Elias M."/>
            <person name="Eveleigh R.J."/>
            <person name="Herman E.K."/>
            <person name="Klute M.J."/>
            <person name="Nakayama T."/>
            <person name="Obornik M."/>
            <person name="Reyes-Prieto A."/>
            <person name="Armbrust E.V."/>
            <person name="Aves S.J."/>
            <person name="Beiko R.G."/>
            <person name="Coutinho P."/>
            <person name="Dacks J.B."/>
            <person name="Durnford D.G."/>
            <person name="Fast N.M."/>
            <person name="Green B.R."/>
            <person name="Grisdale C.J."/>
            <person name="Hempel F."/>
            <person name="Henrissat B."/>
            <person name="Hoppner M.P."/>
            <person name="Ishida K."/>
            <person name="Kim E."/>
            <person name="Koreny L."/>
            <person name="Kroth P.G."/>
            <person name="Liu Y."/>
            <person name="Malik S.B."/>
            <person name="Maier U.G."/>
            <person name="McRose D."/>
            <person name="Mock T."/>
            <person name="Neilson J.A."/>
            <person name="Onodera N.T."/>
            <person name="Poole A.M."/>
            <person name="Pritham E.J."/>
            <person name="Richards T.A."/>
            <person name="Rocap G."/>
            <person name="Roy S.W."/>
            <person name="Sarai C."/>
            <person name="Schaack S."/>
            <person name="Shirato S."/>
            <person name="Slamovits C.H."/>
            <person name="Spencer D.F."/>
            <person name="Suzuki S."/>
            <person name="Worden A.Z."/>
            <person name="Zauner S."/>
            <person name="Barry K."/>
            <person name="Bell C."/>
            <person name="Bharti A.K."/>
            <person name="Crow J.A."/>
            <person name="Grimwood J."/>
            <person name="Kramer R."/>
            <person name="Lindquist E."/>
            <person name="Lucas S."/>
            <person name="Salamov A."/>
            <person name="McFadden G.I."/>
            <person name="Lane C.E."/>
            <person name="Keeling P.J."/>
            <person name="Gray M.W."/>
            <person name="Grigoriev I.V."/>
            <person name="Archibald J.M."/>
        </authorList>
    </citation>
    <scope>NUCLEOTIDE SEQUENCE</scope>
    <source>
        <strain evidence="6 8">CCMP2712</strain>
    </source>
</reference>
<feature type="transmembrane region" description="Helical" evidence="5">
    <location>
        <begin position="86"/>
        <end position="109"/>
    </location>
</feature>
<gene>
    <name evidence="6" type="ORF">GUITHDRAFT_142560</name>
</gene>
<keyword evidence="2 5" id="KW-0812">Transmembrane</keyword>
<evidence type="ECO:0000256" key="5">
    <source>
        <dbReference type="SAM" id="Phobius"/>
    </source>
</evidence>
<evidence type="ECO:0000256" key="3">
    <source>
        <dbReference type="ARBA" id="ARBA00022989"/>
    </source>
</evidence>
<dbReference type="PaxDb" id="55529-EKX40686"/>
<keyword evidence="8" id="KW-1185">Reference proteome</keyword>
<reference evidence="8" key="2">
    <citation type="submission" date="2012-11" db="EMBL/GenBank/DDBJ databases">
        <authorList>
            <person name="Kuo A."/>
            <person name="Curtis B.A."/>
            <person name="Tanifuji G."/>
            <person name="Burki F."/>
            <person name="Gruber A."/>
            <person name="Irimia M."/>
            <person name="Maruyama S."/>
            <person name="Arias M.C."/>
            <person name="Ball S.G."/>
            <person name="Gile G.H."/>
            <person name="Hirakawa Y."/>
            <person name="Hopkins J.F."/>
            <person name="Rensing S.A."/>
            <person name="Schmutz J."/>
            <person name="Symeonidi A."/>
            <person name="Elias M."/>
            <person name="Eveleigh R.J."/>
            <person name="Herman E.K."/>
            <person name="Klute M.J."/>
            <person name="Nakayama T."/>
            <person name="Obornik M."/>
            <person name="Reyes-Prieto A."/>
            <person name="Armbrust E.V."/>
            <person name="Aves S.J."/>
            <person name="Beiko R.G."/>
            <person name="Coutinho P."/>
            <person name="Dacks J.B."/>
            <person name="Durnford D.G."/>
            <person name="Fast N.M."/>
            <person name="Green B.R."/>
            <person name="Grisdale C."/>
            <person name="Hempe F."/>
            <person name="Henrissat B."/>
            <person name="Hoppner M.P."/>
            <person name="Ishida K.-I."/>
            <person name="Kim E."/>
            <person name="Koreny L."/>
            <person name="Kroth P.G."/>
            <person name="Liu Y."/>
            <person name="Malik S.-B."/>
            <person name="Maier U.G."/>
            <person name="McRose D."/>
            <person name="Mock T."/>
            <person name="Neilson J.A."/>
            <person name="Onodera N.T."/>
            <person name="Poole A.M."/>
            <person name="Pritham E.J."/>
            <person name="Richards T.A."/>
            <person name="Rocap G."/>
            <person name="Roy S.W."/>
            <person name="Sarai C."/>
            <person name="Schaack S."/>
            <person name="Shirato S."/>
            <person name="Slamovits C.H."/>
            <person name="Spencer D.F."/>
            <person name="Suzuki S."/>
            <person name="Worden A.Z."/>
            <person name="Zauner S."/>
            <person name="Barry K."/>
            <person name="Bell C."/>
            <person name="Bharti A.K."/>
            <person name="Crow J.A."/>
            <person name="Grimwood J."/>
            <person name="Kramer R."/>
            <person name="Lindquist E."/>
            <person name="Lucas S."/>
            <person name="Salamov A."/>
            <person name="McFadden G.I."/>
            <person name="Lane C.E."/>
            <person name="Keeling P.J."/>
            <person name="Gray M.W."/>
            <person name="Grigoriev I.V."/>
            <person name="Archibald J.M."/>
        </authorList>
    </citation>
    <scope>NUCLEOTIDE SEQUENCE</scope>
    <source>
        <strain evidence="8">CCMP2712</strain>
    </source>
</reference>
<keyword evidence="3 5" id="KW-1133">Transmembrane helix</keyword>
<dbReference type="PANTHER" id="PTHR12428">
    <property type="entry name" value="OXA1"/>
    <property type="match status" value="1"/>
</dbReference>
<protein>
    <submittedName>
        <fullName evidence="6 7">Uncharacterized protein</fullName>
    </submittedName>
</protein>
<dbReference type="RefSeq" id="XP_005827666.1">
    <property type="nucleotide sequence ID" value="XM_005827609.1"/>
</dbReference>
<evidence type="ECO:0000313" key="6">
    <source>
        <dbReference type="EMBL" id="EKX40686.1"/>
    </source>
</evidence>
<reference evidence="7" key="3">
    <citation type="submission" date="2016-03" db="UniProtKB">
        <authorList>
            <consortium name="EnsemblProtists"/>
        </authorList>
    </citation>
    <scope>IDENTIFICATION</scope>
</reference>
<evidence type="ECO:0000256" key="1">
    <source>
        <dbReference type="ARBA" id="ARBA00004141"/>
    </source>
</evidence>
<dbReference type="GO" id="GO:0005743">
    <property type="term" value="C:mitochondrial inner membrane"/>
    <property type="evidence" value="ECO:0007669"/>
    <property type="project" value="TreeGrafter"/>
</dbReference>
<keyword evidence="4 5" id="KW-0472">Membrane</keyword>
<evidence type="ECO:0000256" key="2">
    <source>
        <dbReference type="ARBA" id="ARBA00022692"/>
    </source>
</evidence>
<name>L1IWR4_GUITC</name>
<dbReference type="GO" id="GO:0032977">
    <property type="term" value="F:membrane insertase activity"/>
    <property type="evidence" value="ECO:0007669"/>
    <property type="project" value="InterPro"/>
</dbReference>
<organism evidence="6">
    <name type="scientific">Guillardia theta (strain CCMP2712)</name>
    <name type="common">Cryptophyte</name>
    <dbReference type="NCBI Taxonomy" id="905079"/>
    <lineage>
        <taxon>Eukaryota</taxon>
        <taxon>Cryptophyceae</taxon>
        <taxon>Pyrenomonadales</taxon>
        <taxon>Geminigeraceae</taxon>
        <taxon>Guillardia</taxon>
    </lineage>
</organism>
<dbReference type="GO" id="GO:0032979">
    <property type="term" value="P:protein insertion into mitochondrial inner membrane from matrix"/>
    <property type="evidence" value="ECO:0007669"/>
    <property type="project" value="TreeGrafter"/>
</dbReference>
<dbReference type="Proteomes" id="UP000011087">
    <property type="component" value="Unassembled WGS sequence"/>
</dbReference>
<dbReference type="GeneID" id="17297337"/>
<dbReference type="InterPro" id="IPR001708">
    <property type="entry name" value="YidC/ALB3/OXA1/COX18"/>
</dbReference>
<dbReference type="STRING" id="905079.L1IWR4"/>
<dbReference type="EnsemblProtists" id="EKX40686">
    <property type="protein sequence ID" value="EKX40686"/>
    <property type="gene ID" value="GUITHDRAFT_142560"/>
</dbReference>
<evidence type="ECO:0000313" key="7">
    <source>
        <dbReference type="EnsemblProtists" id="EKX40686"/>
    </source>
</evidence>
<evidence type="ECO:0000256" key="4">
    <source>
        <dbReference type="ARBA" id="ARBA00023136"/>
    </source>
</evidence>
<sequence length="241" mass="27170">MRTSSSPCSSFLSSRMSMLGLPLFATSSQGAPDMSLSAAGMEIQNVLIASTAEDNWWKMIEEFDFFKIGSGFFSDALIALHANTGLSWAFTICIGTLILRLSFIPLQIYSERNTHKFVMKVTPQARKLYHQLTPRTIDGKPAGFASWSHLLSTYSTFLQGSRKIWREQQCSPIKSWISPMMQLPIFLCNSIAIRKFCFGDMAEEFAQGGLWWFKDLTDSAMIGFLKINFDAPEMLILPCLR</sequence>
<dbReference type="PANTHER" id="PTHR12428:SF65">
    <property type="entry name" value="CYTOCHROME C OXIDASE ASSEMBLY PROTEIN COX18, MITOCHONDRIAL"/>
    <property type="match status" value="1"/>
</dbReference>
<dbReference type="eggNOG" id="KOG1239">
    <property type="taxonomic scope" value="Eukaryota"/>
</dbReference>
<evidence type="ECO:0000313" key="8">
    <source>
        <dbReference type="Proteomes" id="UP000011087"/>
    </source>
</evidence>
<dbReference type="HOGENOM" id="CLU_1153566_0_0_1"/>
<accession>L1IWR4</accession>